<keyword evidence="1 2" id="KW-0963">Cytoplasm</keyword>
<comment type="caution">
    <text evidence="3">The sequence shown here is derived from an EMBL/GenBank/DDBJ whole genome shotgun (WGS) entry which is preliminary data.</text>
</comment>
<name>A0A1G2QUW8_9BACT</name>
<dbReference type="CDD" id="cd07187">
    <property type="entry name" value="YvcK_like"/>
    <property type="match status" value="1"/>
</dbReference>
<comment type="similarity">
    <text evidence="2">Belongs to the gluconeogenesis factor family.</text>
</comment>
<dbReference type="SUPFAM" id="SSF142338">
    <property type="entry name" value="CofD-like"/>
    <property type="match status" value="1"/>
</dbReference>
<sequence length="315" mass="34299">MSQTKNIVVIGGGTGTYTALVGLKKYPVNLTAIVSMADDGGSTKVLREEFGVLPPGSVRPALVALSHAPQAISNLFQFRFAEGGLSGHSFGNLFLTALAKQLGSFEKAIEEAGRILNIQGRVIPSTLDNCTLVAELENGEVIRGETNIDIPKHDGNLKIKKVRLDLRCRANPKAIEAIKGADVVVIGPGDLYTSIMPNFLIEGIGEAVRESRAKKVFVCNLMTKFGETNGFSAENFVEALEKYLGKGALTHIIVNTKRPAPERIQKYEEAHAHFVEYDKKRLKENGLKVIEEDVLRPVGLIRHNSDALARIICKL</sequence>
<gene>
    <name evidence="3" type="ORF">A2843_01440</name>
</gene>
<dbReference type="Proteomes" id="UP000178170">
    <property type="component" value="Unassembled WGS sequence"/>
</dbReference>
<dbReference type="Gene3D" id="3.40.50.10680">
    <property type="entry name" value="CofD-like domains"/>
    <property type="match status" value="1"/>
</dbReference>
<dbReference type="InterPro" id="IPR002882">
    <property type="entry name" value="CofD"/>
</dbReference>
<dbReference type="Pfam" id="PF01933">
    <property type="entry name" value="CofD"/>
    <property type="match status" value="1"/>
</dbReference>
<evidence type="ECO:0000256" key="1">
    <source>
        <dbReference type="ARBA" id="ARBA00022490"/>
    </source>
</evidence>
<dbReference type="EMBL" id="MHTS01000026">
    <property type="protein sequence ID" value="OHA63812.1"/>
    <property type="molecule type" value="Genomic_DNA"/>
</dbReference>
<accession>A0A1G2QUW8</accession>
<dbReference type="GO" id="GO:0008360">
    <property type="term" value="P:regulation of cell shape"/>
    <property type="evidence" value="ECO:0007669"/>
    <property type="project" value="UniProtKB-UniRule"/>
</dbReference>
<dbReference type="HAMAP" id="MF_00973">
    <property type="entry name" value="Gluconeogen_factor"/>
    <property type="match status" value="1"/>
</dbReference>
<evidence type="ECO:0000313" key="3">
    <source>
        <dbReference type="EMBL" id="OHA63812.1"/>
    </source>
</evidence>
<dbReference type="PANTHER" id="PTHR30135">
    <property type="entry name" value="UNCHARACTERIZED PROTEIN YVCK-RELATED"/>
    <property type="match status" value="1"/>
</dbReference>
<proteinExistence type="inferred from homology"/>
<comment type="subcellular location">
    <subcellularLocation>
        <location evidence="2">Cytoplasm</location>
    </subcellularLocation>
</comment>
<dbReference type="GO" id="GO:0043743">
    <property type="term" value="F:LPPG:FO 2-phospho-L-lactate transferase activity"/>
    <property type="evidence" value="ECO:0007669"/>
    <property type="project" value="InterPro"/>
</dbReference>
<dbReference type="AlphaFoldDB" id="A0A1G2QUW8"/>
<dbReference type="InterPro" id="IPR038136">
    <property type="entry name" value="CofD-like_dom_sf"/>
</dbReference>
<organism evidence="3 4">
    <name type="scientific">Candidatus Wildermuthbacteria bacterium RIFCSPHIGHO2_01_FULL_48_27b</name>
    <dbReference type="NCBI Taxonomy" id="1802447"/>
    <lineage>
        <taxon>Bacteria</taxon>
        <taxon>Candidatus Wildermuthiibacteriota</taxon>
    </lineage>
</organism>
<protein>
    <recommendedName>
        <fullName evidence="2">Putative gluconeogenesis factor</fullName>
    </recommendedName>
</protein>
<comment type="function">
    <text evidence="2">Required for morphogenesis under gluconeogenic growth conditions.</text>
</comment>
<reference evidence="3 4" key="1">
    <citation type="journal article" date="2016" name="Nat. Commun.">
        <title>Thousands of microbial genomes shed light on interconnected biogeochemical processes in an aquifer system.</title>
        <authorList>
            <person name="Anantharaman K."/>
            <person name="Brown C.T."/>
            <person name="Hug L.A."/>
            <person name="Sharon I."/>
            <person name="Castelle C.J."/>
            <person name="Probst A.J."/>
            <person name="Thomas B.C."/>
            <person name="Singh A."/>
            <person name="Wilkins M.J."/>
            <person name="Karaoz U."/>
            <person name="Brodie E.L."/>
            <person name="Williams K.H."/>
            <person name="Hubbard S.S."/>
            <person name="Banfield J.F."/>
        </authorList>
    </citation>
    <scope>NUCLEOTIDE SEQUENCE [LARGE SCALE GENOMIC DNA]</scope>
</reference>
<dbReference type="NCBIfam" id="TIGR01826">
    <property type="entry name" value="CofD_related"/>
    <property type="match status" value="1"/>
</dbReference>
<evidence type="ECO:0000313" key="4">
    <source>
        <dbReference type="Proteomes" id="UP000178170"/>
    </source>
</evidence>
<evidence type="ECO:0000256" key="2">
    <source>
        <dbReference type="HAMAP-Rule" id="MF_00973"/>
    </source>
</evidence>
<dbReference type="PANTHER" id="PTHR30135:SF3">
    <property type="entry name" value="GLUCONEOGENESIS FACTOR-RELATED"/>
    <property type="match status" value="1"/>
</dbReference>
<dbReference type="GO" id="GO:0005737">
    <property type="term" value="C:cytoplasm"/>
    <property type="evidence" value="ECO:0007669"/>
    <property type="project" value="UniProtKB-SubCell"/>
</dbReference>
<dbReference type="InterPro" id="IPR010119">
    <property type="entry name" value="Gluconeogen_factor"/>
</dbReference>